<reference evidence="1 2" key="1">
    <citation type="submission" date="2016-11" db="EMBL/GenBank/DDBJ databases">
        <authorList>
            <person name="Jaros S."/>
            <person name="Januszkiewicz K."/>
            <person name="Wedrychowicz H."/>
        </authorList>
    </citation>
    <scope>NUCLEOTIDE SEQUENCE [LARGE SCALE GENOMIC DNA]</scope>
    <source>
        <strain evidence="1 2">DSM 21758</strain>
    </source>
</reference>
<dbReference type="EMBL" id="FQZB01000005">
    <property type="protein sequence ID" value="SHI93763.1"/>
    <property type="molecule type" value="Genomic_DNA"/>
</dbReference>
<sequence length="143" mass="16788">MKDYIEIINNDEKLFTLYEIIRVTDNTFLIPDAYVNTDGIRNFVKKEIIDEDLEGLVINEGDTIAITWWDERGRLIQRLRLDSANNDSFGFLTVKSPVDNDGRHNITSSIANLYKHIKGVHFQYYLLFNHDETLLYMKNLDEL</sequence>
<name>A0A1M6F7V5_9CLOT</name>
<accession>A0A1M6F7V5</accession>
<proteinExistence type="predicted"/>
<organism evidence="1 2">
    <name type="scientific">Clostridium cavendishii DSM 21758</name>
    <dbReference type="NCBI Taxonomy" id="1121302"/>
    <lineage>
        <taxon>Bacteria</taxon>
        <taxon>Bacillati</taxon>
        <taxon>Bacillota</taxon>
        <taxon>Clostridia</taxon>
        <taxon>Eubacteriales</taxon>
        <taxon>Clostridiaceae</taxon>
        <taxon>Clostridium</taxon>
    </lineage>
</organism>
<dbReference type="AlphaFoldDB" id="A0A1M6F7V5"/>
<evidence type="ECO:0000313" key="1">
    <source>
        <dbReference type="EMBL" id="SHI93763.1"/>
    </source>
</evidence>
<evidence type="ECO:0000313" key="2">
    <source>
        <dbReference type="Proteomes" id="UP000184310"/>
    </source>
</evidence>
<keyword evidence="2" id="KW-1185">Reference proteome</keyword>
<gene>
    <name evidence="1" type="ORF">SAMN02745163_01059</name>
</gene>
<dbReference type="RefSeq" id="WP_072985624.1">
    <property type="nucleotide sequence ID" value="NZ_FQZB01000005.1"/>
</dbReference>
<protein>
    <submittedName>
        <fullName evidence="1">Uncharacterized protein</fullName>
    </submittedName>
</protein>
<dbReference type="Proteomes" id="UP000184310">
    <property type="component" value="Unassembled WGS sequence"/>
</dbReference>